<evidence type="ECO:0000313" key="1">
    <source>
        <dbReference type="EMBL" id="MBX28471.1"/>
    </source>
</evidence>
<dbReference type="EMBL" id="GGEC01047990">
    <property type="protein sequence ID" value="MBX28474.1"/>
    <property type="molecule type" value="Transcribed_RNA"/>
</dbReference>
<sequence length="86" mass="10066">MKSSRRLTSGGYWTSWPARRGSDHREMCRTSLSLMLERMCRVDKTRTPRKLPSNLKSAAAAEVVTVNNLYRRIHLRKTFQLMLKNI</sequence>
<name>A0A2P2ME32_RHIMU</name>
<reference evidence="1" key="1">
    <citation type="submission" date="2018-02" db="EMBL/GenBank/DDBJ databases">
        <title>Rhizophora mucronata_Transcriptome.</title>
        <authorList>
            <person name="Meera S.P."/>
            <person name="Sreeshan A."/>
            <person name="Augustine A."/>
        </authorList>
    </citation>
    <scope>NUCLEOTIDE SEQUENCE</scope>
    <source>
        <tissue evidence="1">Leaf</tissue>
    </source>
</reference>
<dbReference type="EMBL" id="GGEC01047987">
    <property type="protein sequence ID" value="MBX28471.1"/>
    <property type="molecule type" value="Transcribed_RNA"/>
</dbReference>
<accession>A0A2P2ME32</accession>
<dbReference type="AlphaFoldDB" id="A0A2P2ME32"/>
<proteinExistence type="predicted"/>
<protein>
    <submittedName>
        <fullName evidence="1">Uncharacterized protein</fullName>
    </submittedName>
</protein>
<organism evidence="1">
    <name type="scientific">Rhizophora mucronata</name>
    <name type="common">Asiatic mangrove</name>
    <dbReference type="NCBI Taxonomy" id="61149"/>
    <lineage>
        <taxon>Eukaryota</taxon>
        <taxon>Viridiplantae</taxon>
        <taxon>Streptophyta</taxon>
        <taxon>Embryophyta</taxon>
        <taxon>Tracheophyta</taxon>
        <taxon>Spermatophyta</taxon>
        <taxon>Magnoliopsida</taxon>
        <taxon>eudicotyledons</taxon>
        <taxon>Gunneridae</taxon>
        <taxon>Pentapetalae</taxon>
        <taxon>rosids</taxon>
        <taxon>fabids</taxon>
        <taxon>Malpighiales</taxon>
        <taxon>Rhizophoraceae</taxon>
        <taxon>Rhizophora</taxon>
    </lineage>
</organism>